<dbReference type="InterPro" id="IPR027417">
    <property type="entry name" value="P-loop_NTPase"/>
</dbReference>
<reference evidence="6 7" key="1">
    <citation type="submission" date="2020-10" db="EMBL/GenBank/DDBJ databases">
        <title>Thermofilum lucidum 3507LT sp. nov. a novel member of Thermofilaceae family isolated from Chile hot spring, and proposal of description order Thermofilales.</title>
        <authorList>
            <person name="Zayulina K.S."/>
            <person name="Elcheninov A.G."/>
            <person name="Toshchakov S.V."/>
            <person name="Kublanov I.V."/>
        </authorList>
    </citation>
    <scope>NUCLEOTIDE SEQUENCE [LARGE SCALE GENOMIC DNA]</scope>
    <source>
        <strain evidence="6 7">3507LT</strain>
    </source>
</reference>
<comment type="catalytic activity">
    <reaction evidence="2">
        <text>Couples ATP hydrolysis with the unwinding of duplex DNA by translocating in the 3'-5' direction.</text>
        <dbReference type="EC" id="5.6.2.4"/>
    </reaction>
</comment>
<evidence type="ECO:0000256" key="2">
    <source>
        <dbReference type="ARBA" id="ARBA00034617"/>
    </source>
</evidence>
<dbReference type="RefSeq" id="WP_192818285.1">
    <property type="nucleotide sequence ID" value="NZ_CP062310.1"/>
</dbReference>
<evidence type="ECO:0000259" key="5">
    <source>
        <dbReference type="Pfam" id="PF01935"/>
    </source>
</evidence>
<feature type="domain" description="Helicase HerA central" evidence="5">
    <location>
        <begin position="126"/>
        <end position="325"/>
    </location>
</feature>
<organism evidence="6 7">
    <name type="scientific">Infirmifilum lucidum</name>
    <dbReference type="NCBI Taxonomy" id="2776706"/>
    <lineage>
        <taxon>Archaea</taxon>
        <taxon>Thermoproteota</taxon>
        <taxon>Thermoprotei</taxon>
        <taxon>Thermofilales</taxon>
        <taxon>Thermofilaceae</taxon>
        <taxon>Infirmifilum</taxon>
    </lineage>
</organism>
<protein>
    <submittedName>
        <fullName evidence="6">ATP-binding protein</fullName>
    </submittedName>
</protein>
<dbReference type="GO" id="GO:0005524">
    <property type="term" value="F:ATP binding"/>
    <property type="evidence" value="ECO:0007669"/>
    <property type="project" value="UniProtKB-KW"/>
</dbReference>
<evidence type="ECO:0000256" key="3">
    <source>
        <dbReference type="ARBA" id="ARBA00048954"/>
    </source>
</evidence>
<evidence type="ECO:0000313" key="6">
    <source>
        <dbReference type="EMBL" id="QOJ78313.1"/>
    </source>
</evidence>
<dbReference type="Proteomes" id="UP000594121">
    <property type="component" value="Chromosome"/>
</dbReference>
<comment type="similarity">
    <text evidence="1">Belongs to the HerA family.</text>
</comment>
<dbReference type="GO" id="GO:0043138">
    <property type="term" value="F:3'-5' DNA helicase activity"/>
    <property type="evidence" value="ECO:0007669"/>
    <property type="project" value="UniProtKB-EC"/>
</dbReference>
<dbReference type="SUPFAM" id="SSF52540">
    <property type="entry name" value="P-loop containing nucleoside triphosphate hydrolases"/>
    <property type="match status" value="1"/>
</dbReference>
<dbReference type="AlphaFoldDB" id="A0A7L9FH27"/>
<evidence type="ECO:0000313" key="7">
    <source>
        <dbReference type="Proteomes" id="UP000594121"/>
    </source>
</evidence>
<evidence type="ECO:0000256" key="1">
    <source>
        <dbReference type="ARBA" id="ARBA00007816"/>
    </source>
</evidence>
<keyword evidence="6" id="KW-0067">ATP-binding</keyword>
<dbReference type="InterPro" id="IPR002789">
    <property type="entry name" value="HerA_central"/>
</dbReference>
<dbReference type="Pfam" id="PF01935">
    <property type="entry name" value="DUF87"/>
    <property type="match status" value="1"/>
</dbReference>
<name>A0A7L9FH27_9CREN</name>
<comment type="catalytic activity">
    <reaction evidence="3">
        <text>ATP + H2O = ADP + phosphate + H(+)</text>
        <dbReference type="Rhea" id="RHEA:13065"/>
        <dbReference type="ChEBI" id="CHEBI:15377"/>
        <dbReference type="ChEBI" id="CHEBI:15378"/>
        <dbReference type="ChEBI" id="CHEBI:30616"/>
        <dbReference type="ChEBI" id="CHEBI:43474"/>
        <dbReference type="ChEBI" id="CHEBI:456216"/>
        <dbReference type="EC" id="5.6.2.3"/>
    </reaction>
</comment>
<keyword evidence="6" id="KW-0547">Nucleotide-binding</keyword>
<dbReference type="InterPro" id="IPR008571">
    <property type="entry name" value="HerA-like"/>
</dbReference>
<dbReference type="PANTHER" id="PTHR42957">
    <property type="entry name" value="HELICASE MJ1565-RELATED"/>
    <property type="match status" value="1"/>
</dbReference>
<dbReference type="Gene3D" id="3.40.50.300">
    <property type="entry name" value="P-loop containing nucleotide triphosphate hydrolases"/>
    <property type="match status" value="2"/>
</dbReference>
<dbReference type="GO" id="GO:0043139">
    <property type="term" value="F:5'-3' DNA helicase activity"/>
    <property type="evidence" value="ECO:0007669"/>
    <property type="project" value="UniProtKB-EC"/>
</dbReference>
<sequence length="564" mass="62398">MEEIGKIVNVFGRNILRIAVPDTAFEKISRPGTYVIFRSSSGIQHLALVTGYLLVDELYKRGRVLEELEGYEDITVIRNEVTAVVVGYIREGKIFKGVESLPAPGERVFLADPERLKLLLSAYDVDVGTLASTSDVNFTIDLNMLASRHFAVLAMTGSGKSNTVAVVVSRILEKYPNPRIVLIDTHSEYIPLAKVFKERVRVFSPGGRLSELVKLRYGIEPIPLEVPMWTLGFEEIAELLKLDSRATKQLLYLREALLSVRRERWPHAAPDDPIYFKARQLVERIGSKGGRDDSAIDLKLKLSSLLDDPDLSFITSPVMSEKIYEKTSGAEPERSGRAYTQLYKSLFGEGLNIIALGGLPSEVQVTTVATILRALWRVVSAHVQAGSVLPTLVIVEEAHVYAPKDRDVPSRQILEKIAKEGRKFGVGLGIVSQRPRELSQTLLAQCGTLIALRTTNPEDQRHIMLSVEDIIGELIQGLASLTVGQALISGAAAPVPAIINVHSFTRIYSAELGGKDVDWSKAWAESPEFIDISRLLFAHRERSIENTGPGEARDRAAKLENFLQ</sequence>
<dbReference type="PANTHER" id="PTHR42957:SF1">
    <property type="entry name" value="HELICASE MJ1565-RELATED"/>
    <property type="match status" value="1"/>
</dbReference>
<gene>
    <name evidence="6" type="ORF">IG193_05980</name>
</gene>
<dbReference type="GeneID" id="59149426"/>
<comment type="catalytic activity">
    <reaction evidence="4">
        <text>ATP + H2O = ADP + phosphate + H(+)</text>
        <dbReference type="Rhea" id="RHEA:13065"/>
        <dbReference type="ChEBI" id="CHEBI:15377"/>
        <dbReference type="ChEBI" id="CHEBI:15378"/>
        <dbReference type="ChEBI" id="CHEBI:30616"/>
        <dbReference type="ChEBI" id="CHEBI:43474"/>
        <dbReference type="ChEBI" id="CHEBI:456216"/>
        <dbReference type="EC" id="5.6.2.4"/>
    </reaction>
</comment>
<dbReference type="EMBL" id="CP062310">
    <property type="protein sequence ID" value="QOJ78313.1"/>
    <property type="molecule type" value="Genomic_DNA"/>
</dbReference>
<keyword evidence="7" id="KW-1185">Reference proteome</keyword>
<accession>A0A7L9FH27</accession>
<dbReference type="KEGG" id="thel:IG193_05980"/>
<evidence type="ECO:0000256" key="4">
    <source>
        <dbReference type="ARBA" id="ARBA00048988"/>
    </source>
</evidence>
<dbReference type="InParanoid" id="A0A7L9FH27"/>
<proteinExistence type="inferred from homology"/>